<reference evidence="2" key="1">
    <citation type="submission" date="2022-01" db="EMBL/GenBank/DDBJ databases">
        <title>Novel bile acid biosynthetic pathways are enriched in the microbiome of centenarians.</title>
        <authorList>
            <person name="Sato Y."/>
            <person name="Atarashi K."/>
            <person name="Plichta R.D."/>
            <person name="Arai Y."/>
            <person name="Sasajima S."/>
            <person name="Kearney M.S."/>
            <person name="Suda W."/>
            <person name="Takeshita K."/>
            <person name="Sasaki T."/>
            <person name="Okamoto S."/>
            <person name="Skelly N.A."/>
            <person name="Okamura Y."/>
            <person name="Vlamakis H."/>
            <person name="Li Y."/>
            <person name="Tanoue T."/>
            <person name="Takei H."/>
            <person name="Nittono H."/>
            <person name="Narushima S."/>
            <person name="Irie J."/>
            <person name="Itoh H."/>
            <person name="Moriya K."/>
            <person name="Sugiura Y."/>
            <person name="Suematsu M."/>
            <person name="Moritoki N."/>
            <person name="Shibata S."/>
            <person name="Littman R.D."/>
            <person name="Fischbach A.M."/>
            <person name="Uwamino Y."/>
            <person name="Inoue T."/>
            <person name="Honda A."/>
            <person name="Hattori M."/>
            <person name="Murai T."/>
            <person name="Xavier J.R."/>
            <person name="Hirose N."/>
            <person name="Honda K."/>
        </authorList>
    </citation>
    <scope>NUCLEOTIDE SEQUENCE</scope>
    <source>
        <strain evidence="2">CE91-St7</strain>
    </source>
</reference>
<dbReference type="AlphaFoldDB" id="A0AA37KH15"/>
<evidence type="ECO:0000256" key="1">
    <source>
        <dbReference type="SAM" id="Phobius"/>
    </source>
</evidence>
<keyword evidence="1" id="KW-0472">Membrane</keyword>
<gene>
    <name evidence="2" type="ORF">CE91St7_25210</name>
</gene>
<evidence type="ECO:0000313" key="3">
    <source>
        <dbReference type="Proteomes" id="UP001055104"/>
    </source>
</evidence>
<protein>
    <submittedName>
        <fullName evidence="2">Uncharacterized protein</fullName>
    </submittedName>
</protein>
<name>A0AA37KH15_9BACT</name>
<evidence type="ECO:0000313" key="2">
    <source>
        <dbReference type="EMBL" id="GKH81637.1"/>
    </source>
</evidence>
<feature type="transmembrane region" description="Helical" evidence="1">
    <location>
        <begin position="32"/>
        <end position="51"/>
    </location>
</feature>
<dbReference type="EMBL" id="BQOB01000001">
    <property type="protein sequence ID" value="GKH81637.1"/>
    <property type="molecule type" value="Genomic_DNA"/>
</dbReference>
<keyword evidence="1" id="KW-0812">Transmembrane</keyword>
<proteinExistence type="predicted"/>
<comment type="caution">
    <text evidence="2">The sequence shown here is derived from an EMBL/GenBank/DDBJ whole genome shotgun (WGS) entry which is preliminary data.</text>
</comment>
<accession>A0AA37KH15</accession>
<feature type="transmembrane region" description="Helical" evidence="1">
    <location>
        <begin position="86"/>
        <end position="105"/>
    </location>
</feature>
<organism evidence="2 3">
    <name type="scientific">Phocaeicola dorei</name>
    <dbReference type="NCBI Taxonomy" id="357276"/>
    <lineage>
        <taxon>Bacteria</taxon>
        <taxon>Pseudomonadati</taxon>
        <taxon>Bacteroidota</taxon>
        <taxon>Bacteroidia</taxon>
        <taxon>Bacteroidales</taxon>
        <taxon>Bacteroidaceae</taxon>
        <taxon>Phocaeicola</taxon>
    </lineage>
</organism>
<sequence length="114" mass="13057">MSKSYNIISMAGAVLLLAGAVLQITRWELAPYLYTLGAVMFGYVQVMGNRYDGRNFIIKRLRRQQIFGAVALVFTGVLMFTMKRNEWIVCLSIAAVLELYTAFRIPQELEKEKR</sequence>
<keyword evidence="1" id="KW-1133">Transmembrane helix</keyword>
<feature type="transmembrane region" description="Helical" evidence="1">
    <location>
        <begin position="63"/>
        <end position="80"/>
    </location>
</feature>
<dbReference type="Proteomes" id="UP001055104">
    <property type="component" value="Unassembled WGS sequence"/>
</dbReference>